<dbReference type="EMBL" id="BPLR01017726">
    <property type="protein sequence ID" value="GIY93959.1"/>
    <property type="molecule type" value="Genomic_DNA"/>
</dbReference>
<proteinExistence type="predicted"/>
<evidence type="ECO:0000313" key="1">
    <source>
        <dbReference type="EMBL" id="GIY93959.1"/>
    </source>
</evidence>
<name>A0AAV4XIU2_CAEEX</name>
<reference evidence="1 2" key="1">
    <citation type="submission" date="2021-06" db="EMBL/GenBank/DDBJ databases">
        <title>Caerostris extrusa draft genome.</title>
        <authorList>
            <person name="Kono N."/>
            <person name="Arakawa K."/>
        </authorList>
    </citation>
    <scope>NUCLEOTIDE SEQUENCE [LARGE SCALE GENOMIC DNA]</scope>
</reference>
<accession>A0AAV4XIU2</accession>
<keyword evidence="2" id="KW-1185">Reference proteome</keyword>
<dbReference type="AlphaFoldDB" id="A0AAV4XIU2"/>
<sequence length="162" mass="18089">MTGTSSTEWSLVHSDYLSVSIALSKKASGRWLQALQLKDSRHNRRDSPPFLRGIRVMWPWEGRGSIKKLSLRRFLDVNLGGKGRETHSAGSNAGSETDSRYWINNEQIMSPLSVLQKSFPGTFGAFREGWVALQGVTVHLRGGLTFCMRKNFGECLRTGSSI</sequence>
<gene>
    <name evidence="1" type="ORF">CEXT_283901</name>
</gene>
<dbReference type="Proteomes" id="UP001054945">
    <property type="component" value="Unassembled WGS sequence"/>
</dbReference>
<protein>
    <submittedName>
        <fullName evidence="1">Uncharacterized protein</fullName>
    </submittedName>
</protein>
<evidence type="ECO:0000313" key="2">
    <source>
        <dbReference type="Proteomes" id="UP001054945"/>
    </source>
</evidence>
<comment type="caution">
    <text evidence="1">The sequence shown here is derived from an EMBL/GenBank/DDBJ whole genome shotgun (WGS) entry which is preliminary data.</text>
</comment>
<organism evidence="1 2">
    <name type="scientific">Caerostris extrusa</name>
    <name type="common">Bark spider</name>
    <name type="synonym">Caerostris bankana</name>
    <dbReference type="NCBI Taxonomy" id="172846"/>
    <lineage>
        <taxon>Eukaryota</taxon>
        <taxon>Metazoa</taxon>
        <taxon>Ecdysozoa</taxon>
        <taxon>Arthropoda</taxon>
        <taxon>Chelicerata</taxon>
        <taxon>Arachnida</taxon>
        <taxon>Araneae</taxon>
        <taxon>Araneomorphae</taxon>
        <taxon>Entelegynae</taxon>
        <taxon>Araneoidea</taxon>
        <taxon>Araneidae</taxon>
        <taxon>Caerostris</taxon>
    </lineage>
</organism>